<dbReference type="PROSITE" id="PS51833">
    <property type="entry name" value="HDOD"/>
    <property type="match status" value="1"/>
</dbReference>
<reference evidence="2" key="1">
    <citation type="submission" date="2022-07" db="EMBL/GenBank/DDBJ databases">
        <authorList>
            <person name="Xamxidin M."/>
        </authorList>
    </citation>
    <scope>NUCLEOTIDE SEQUENCE</scope>
    <source>
        <strain evidence="2">YS8-69</strain>
    </source>
</reference>
<evidence type="ECO:0000313" key="3">
    <source>
        <dbReference type="Proteomes" id="UP001165267"/>
    </source>
</evidence>
<gene>
    <name evidence="2" type="ORF">NSP04_13115</name>
</gene>
<name>A0ABT1XL48_9BURK</name>
<proteinExistence type="predicted"/>
<organism evidence="2 3">
    <name type="scientific">Limnobacter parvus</name>
    <dbReference type="NCBI Taxonomy" id="2939690"/>
    <lineage>
        <taxon>Bacteria</taxon>
        <taxon>Pseudomonadati</taxon>
        <taxon>Pseudomonadota</taxon>
        <taxon>Betaproteobacteria</taxon>
        <taxon>Burkholderiales</taxon>
        <taxon>Burkholderiaceae</taxon>
        <taxon>Limnobacter</taxon>
    </lineage>
</organism>
<feature type="domain" description="HDOD" evidence="1">
    <location>
        <begin position="15"/>
        <end position="208"/>
    </location>
</feature>
<dbReference type="Gene3D" id="1.10.3210.10">
    <property type="entry name" value="Hypothetical protein af1432"/>
    <property type="match status" value="1"/>
</dbReference>
<keyword evidence="3" id="KW-1185">Reference proteome</keyword>
<sequence length="279" mass="30877">MSNKFDAILQTAHLIPAIPKAVQDVLLLLNQNDLSINDLADAVRLDPVISAQVLKMANSAYFGRPKQVDCIEDAALIIGIDAIRTMVLACGLMGSWENTKNFDLQRFWRLSLLSAYIAKDIAWLYGHDANRAYTAALIHGLGVLAIHRAVPEIASEIDQACGDHFPYDRADAESQLLGFDHAEVSAAIAHEWNLPSVIGDSIRNYPHPGNNHSRELSALIHLSVALAINLSDDIPSDEWKYNLDVDVEDSLEILMVELPELQPKFDTALRFVNMMVTGR</sequence>
<evidence type="ECO:0000259" key="1">
    <source>
        <dbReference type="PROSITE" id="PS51833"/>
    </source>
</evidence>
<dbReference type="SUPFAM" id="SSF109604">
    <property type="entry name" value="HD-domain/PDEase-like"/>
    <property type="match status" value="1"/>
</dbReference>
<dbReference type="RefSeq" id="WP_257512806.1">
    <property type="nucleotide sequence ID" value="NZ_JANKHG010000026.1"/>
</dbReference>
<comment type="caution">
    <text evidence="2">The sequence shown here is derived from an EMBL/GenBank/DDBJ whole genome shotgun (WGS) entry which is preliminary data.</text>
</comment>
<dbReference type="InterPro" id="IPR013976">
    <property type="entry name" value="HDOD"/>
</dbReference>
<dbReference type="PANTHER" id="PTHR33525">
    <property type="match status" value="1"/>
</dbReference>
<dbReference type="Pfam" id="PF08668">
    <property type="entry name" value="HDOD"/>
    <property type="match status" value="1"/>
</dbReference>
<dbReference type="EMBL" id="JANKHG010000026">
    <property type="protein sequence ID" value="MCR2747586.1"/>
    <property type="molecule type" value="Genomic_DNA"/>
</dbReference>
<accession>A0ABT1XL48</accession>
<dbReference type="InterPro" id="IPR052340">
    <property type="entry name" value="RNase_Y/CdgJ"/>
</dbReference>
<dbReference type="Proteomes" id="UP001165267">
    <property type="component" value="Unassembled WGS sequence"/>
</dbReference>
<protein>
    <submittedName>
        <fullName evidence="2">HDOD domain-containing protein</fullName>
    </submittedName>
</protein>
<dbReference type="PANTHER" id="PTHR33525:SF6">
    <property type="entry name" value="HDOD DOMAIN-CONTAINING PROTEIN"/>
    <property type="match status" value="1"/>
</dbReference>
<evidence type="ECO:0000313" key="2">
    <source>
        <dbReference type="EMBL" id="MCR2747586.1"/>
    </source>
</evidence>